<dbReference type="Proteomes" id="UP000179095">
    <property type="component" value="Unassembled WGS sequence"/>
</dbReference>
<dbReference type="PANTHER" id="PTHR22916:SF3">
    <property type="entry name" value="UDP-GLCNAC:BETAGAL BETA-1,3-N-ACETYLGLUCOSAMINYLTRANSFERASE-LIKE PROTEIN 1"/>
    <property type="match status" value="1"/>
</dbReference>
<dbReference type="PANTHER" id="PTHR22916">
    <property type="entry name" value="GLYCOSYLTRANSFERASE"/>
    <property type="match status" value="1"/>
</dbReference>
<dbReference type="Pfam" id="PF00535">
    <property type="entry name" value="Glycos_transf_2"/>
    <property type="match status" value="1"/>
</dbReference>
<name>A0A1F4RPK2_UNCSA</name>
<dbReference type="AlphaFoldDB" id="A0A1F4RPK2"/>
<dbReference type="SUPFAM" id="SSF53448">
    <property type="entry name" value="Nucleotide-diphospho-sugar transferases"/>
    <property type="match status" value="1"/>
</dbReference>
<dbReference type="Gene3D" id="3.90.550.10">
    <property type="entry name" value="Spore Coat Polysaccharide Biosynthesis Protein SpsA, Chain A"/>
    <property type="match status" value="1"/>
</dbReference>
<accession>A0A1F4RPK2</accession>
<dbReference type="EMBL" id="METQ01000004">
    <property type="protein sequence ID" value="OGC10078.1"/>
    <property type="molecule type" value="Genomic_DNA"/>
</dbReference>
<protein>
    <recommendedName>
        <fullName evidence="1">Glycosyltransferase 2-like domain-containing protein</fullName>
    </recommendedName>
</protein>
<dbReference type="InterPro" id="IPR001173">
    <property type="entry name" value="Glyco_trans_2-like"/>
</dbReference>
<reference evidence="2 3" key="1">
    <citation type="journal article" date="2016" name="Nat. Commun.">
        <title>Thousands of microbial genomes shed light on interconnected biogeochemical processes in an aquifer system.</title>
        <authorList>
            <person name="Anantharaman K."/>
            <person name="Brown C.T."/>
            <person name="Hug L.A."/>
            <person name="Sharon I."/>
            <person name="Castelle C.J."/>
            <person name="Probst A.J."/>
            <person name="Thomas B.C."/>
            <person name="Singh A."/>
            <person name="Wilkins M.J."/>
            <person name="Karaoz U."/>
            <person name="Brodie E.L."/>
            <person name="Williams K.H."/>
            <person name="Hubbard S.S."/>
            <person name="Banfield J.F."/>
        </authorList>
    </citation>
    <scope>NUCLEOTIDE SEQUENCE [LARGE SCALE GENOMIC DNA]</scope>
</reference>
<evidence type="ECO:0000313" key="2">
    <source>
        <dbReference type="EMBL" id="OGC10078.1"/>
    </source>
</evidence>
<gene>
    <name evidence="2" type="ORF">A3F86_03325</name>
</gene>
<comment type="caution">
    <text evidence="2">The sequence shown here is derived from an EMBL/GenBank/DDBJ whole genome shotgun (WGS) entry which is preliminary data.</text>
</comment>
<dbReference type="InterPro" id="IPR029044">
    <property type="entry name" value="Nucleotide-diphossugar_trans"/>
</dbReference>
<evidence type="ECO:0000259" key="1">
    <source>
        <dbReference type="Pfam" id="PF00535"/>
    </source>
</evidence>
<feature type="domain" description="Glycosyltransferase 2-like" evidence="1">
    <location>
        <begin position="7"/>
        <end position="179"/>
    </location>
</feature>
<organism evidence="2 3">
    <name type="scientific">candidate division WOR-1 bacterium RIFCSPLOWO2_12_FULL_45_9</name>
    <dbReference type="NCBI Taxonomy" id="1802568"/>
    <lineage>
        <taxon>Bacteria</taxon>
        <taxon>Bacillati</taxon>
        <taxon>Saganbacteria</taxon>
    </lineage>
</organism>
<sequence length="324" mass="37002">MGSETLSVIMANYNHGVFLDGCLEAICTQSFLPKEFIIVDDGSTDNSVTIIEGFIKKHPKLNIILLRNETNRGVTYSINRAFDQATGDYVFWPASDDQILPGFFEQSMEILSEHPEAGLCCADSRCLLDENKLVENKRFLSERPRYFSPNEVVKLYKKEAFTPVIPSTVVIKRSVLKELGGYIEQFKWSCDSFAHNVASFRAGICYVPEILAVVRIHDAQYGSVHAKQGRLERGVIKLMIDTLLTPEYTDVLPKFQAVAPFSFYPWEVLMVVLGKRAYWGFFSTKLLRFALFDKFVRRLLLRLLPEAFCRFVINKARGLRKRGL</sequence>
<dbReference type="GO" id="GO:0016758">
    <property type="term" value="F:hexosyltransferase activity"/>
    <property type="evidence" value="ECO:0007669"/>
    <property type="project" value="UniProtKB-ARBA"/>
</dbReference>
<dbReference type="STRING" id="1802568.A3F86_03325"/>
<evidence type="ECO:0000313" key="3">
    <source>
        <dbReference type="Proteomes" id="UP000179095"/>
    </source>
</evidence>
<proteinExistence type="predicted"/>